<dbReference type="AlphaFoldDB" id="A0A1G6V8L9"/>
<protein>
    <submittedName>
        <fullName evidence="1">Uncharacterized protein</fullName>
    </submittedName>
</protein>
<evidence type="ECO:0000313" key="1">
    <source>
        <dbReference type="EMBL" id="SDD49861.1"/>
    </source>
</evidence>
<dbReference type="EMBL" id="FMZH01000006">
    <property type="protein sequence ID" value="SDD49861.1"/>
    <property type="molecule type" value="Genomic_DNA"/>
</dbReference>
<keyword evidence="2" id="KW-1185">Reference proteome</keyword>
<name>A0A1G6V8L9_9SPHI</name>
<organism evidence="1 2">
    <name type="scientific">Pedobacter soli</name>
    <dbReference type="NCBI Taxonomy" id="390242"/>
    <lineage>
        <taxon>Bacteria</taxon>
        <taxon>Pseudomonadati</taxon>
        <taxon>Bacteroidota</taxon>
        <taxon>Sphingobacteriia</taxon>
        <taxon>Sphingobacteriales</taxon>
        <taxon>Sphingobacteriaceae</taxon>
        <taxon>Pedobacter</taxon>
    </lineage>
</organism>
<dbReference type="InterPro" id="IPR010982">
    <property type="entry name" value="Lambda_DNA-bd_dom_sf"/>
</dbReference>
<dbReference type="Proteomes" id="UP000199455">
    <property type="component" value="Unassembled WGS sequence"/>
</dbReference>
<proteinExistence type="predicted"/>
<dbReference type="RefSeq" id="WP_143009577.1">
    <property type="nucleotide sequence ID" value="NZ_FMZH01000006.1"/>
</dbReference>
<sequence>MSVHIGLMIWKEMKTKGISVAVLAEKMAISKNKAQEIINSSSLDVALLATVSEILGYNFFSYYEKGKLFSDHNQKEIKASAEEIKRLKSLLSEKNKTIELKDKMIQNLSQTVSILEKVQYR</sequence>
<gene>
    <name evidence="1" type="ORF">SAMN04488024_10640</name>
</gene>
<dbReference type="SUPFAM" id="SSF47413">
    <property type="entry name" value="lambda repressor-like DNA-binding domains"/>
    <property type="match status" value="1"/>
</dbReference>
<accession>A0A1G6V8L9</accession>
<reference evidence="2" key="1">
    <citation type="submission" date="2016-10" db="EMBL/GenBank/DDBJ databases">
        <authorList>
            <person name="Varghese N."/>
            <person name="Submissions S."/>
        </authorList>
    </citation>
    <scope>NUCLEOTIDE SEQUENCE [LARGE SCALE GENOMIC DNA]</scope>
    <source>
        <strain evidence="2">DSM 18609</strain>
    </source>
</reference>
<dbReference type="GO" id="GO:0003677">
    <property type="term" value="F:DNA binding"/>
    <property type="evidence" value="ECO:0007669"/>
    <property type="project" value="InterPro"/>
</dbReference>
<evidence type="ECO:0000313" key="2">
    <source>
        <dbReference type="Proteomes" id="UP000199455"/>
    </source>
</evidence>